<dbReference type="SMART" id="SM00146">
    <property type="entry name" value="PI3Kc"/>
    <property type="match status" value="1"/>
</dbReference>
<dbReference type="PROSITE" id="PS00916">
    <property type="entry name" value="PI3_4_KINASE_2"/>
    <property type="match status" value="1"/>
</dbReference>
<dbReference type="InterPro" id="IPR015433">
    <property type="entry name" value="PI3/4_kinase"/>
</dbReference>
<keyword evidence="1" id="KW-0808">Transferase</keyword>
<evidence type="ECO:0000259" key="4">
    <source>
        <dbReference type="PROSITE" id="PS50290"/>
    </source>
</evidence>
<dbReference type="EMBL" id="BPLF01000003">
    <property type="protein sequence ID" value="GIX64561.1"/>
    <property type="molecule type" value="Genomic_DNA"/>
</dbReference>
<dbReference type="InterPro" id="IPR000403">
    <property type="entry name" value="PI3/4_kinase_cat_dom"/>
</dbReference>
<dbReference type="Gene3D" id="3.30.1010.10">
    <property type="entry name" value="Phosphatidylinositol 3-kinase Catalytic Subunit, Chain A, domain 4"/>
    <property type="match status" value="1"/>
</dbReference>
<evidence type="ECO:0000313" key="5">
    <source>
        <dbReference type="EMBL" id="GIX64561.1"/>
    </source>
</evidence>
<dbReference type="Gene3D" id="1.10.1070.11">
    <property type="entry name" value="Phosphatidylinositol 3-/4-kinase, catalytic domain"/>
    <property type="match status" value="1"/>
</dbReference>
<accession>A0AAV4LWL4</accession>
<dbReference type="InterPro" id="IPR011009">
    <property type="entry name" value="Kinase-like_dom_sf"/>
</dbReference>
<dbReference type="PANTHER" id="PTHR10048">
    <property type="entry name" value="PHOSPHATIDYLINOSITOL KINASE"/>
    <property type="match status" value="1"/>
</dbReference>
<dbReference type="AlphaFoldDB" id="A0AAV4LWL4"/>
<dbReference type="RefSeq" id="XP_067716630.1">
    <property type="nucleotide sequence ID" value="XM_067860529.1"/>
</dbReference>
<gene>
    <name evidence="5" type="ORF">BcabD6B2_39960</name>
</gene>
<evidence type="ECO:0000256" key="2">
    <source>
        <dbReference type="ARBA" id="ARBA00022777"/>
    </source>
</evidence>
<evidence type="ECO:0000256" key="3">
    <source>
        <dbReference type="SAM" id="MobiDB-lite"/>
    </source>
</evidence>
<evidence type="ECO:0000313" key="6">
    <source>
        <dbReference type="Proteomes" id="UP001497744"/>
    </source>
</evidence>
<protein>
    <submittedName>
        <fullName evidence="5">Phosphatidylinositol 4-kinase</fullName>
    </submittedName>
</protein>
<dbReference type="GO" id="GO:0004430">
    <property type="term" value="F:1-phosphatidylinositol 4-kinase activity"/>
    <property type="evidence" value="ECO:0007669"/>
    <property type="project" value="TreeGrafter"/>
</dbReference>
<dbReference type="GeneID" id="94196042"/>
<organism evidence="5 6">
    <name type="scientific">Babesia caballi</name>
    <dbReference type="NCBI Taxonomy" id="5871"/>
    <lineage>
        <taxon>Eukaryota</taxon>
        <taxon>Sar</taxon>
        <taxon>Alveolata</taxon>
        <taxon>Apicomplexa</taxon>
        <taxon>Aconoidasida</taxon>
        <taxon>Piroplasmida</taxon>
        <taxon>Babesiidae</taxon>
        <taxon>Babesia</taxon>
    </lineage>
</organism>
<feature type="region of interest" description="Disordered" evidence="3">
    <location>
        <begin position="109"/>
        <end position="133"/>
    </location>
</feature>
<dbReference type="SUPFAM" id="SSF56112">
    <property type="entry name" value="Protein kinase-like (PK-like)"/>
    <property type="match status" value="1"/>
</dbReference>
<dbReference type="GO" id="GO:0048015">
    <property type="term" value="P:phosphatidylinositol-mediated signaling"/>
    <property type="evidence" value="ECO:0007669"/>
    <property type="project" value="TreeGrafter"/>
</dbReference>
<name>A0AAV4LWL4_BABCB</name>
<dbReference type="PANTHER" id="PTHR10048:SF22">
    <property type="entry name" value="PHOSPHATIDYLINOSITOL 4-KINASE BETA"/>
    <property type="match status" value="1"/>
</dbReference>
<dbReference type="InterPro" id="IPR036940">
    <property type="entry name" value="PI3/4_kinase_cat_sf"/>
</dbReference>
<dbReference type="Pfam" id="PF00454">
    <property type="entry name" value="PI3_PI4_kinase"/>
    <property type="match status" value="1"/>
</dbReference>
<dbReference type="GO" id="GO:0005737">
    <property type="term" value="C:cytoplasm"/>
    <property type="evidence" value="ECO:0007669"/>
    <property type="project" value="TreeGrafter"/>
</dbReference>
<dbReference type="PROSITE" id="PS50290">
    <property type="entry name" value="PI3_4_KINASE_3"/>
    <property type="match status" value="1"/>
</dbReference>
<proteinExistence type="predicted"/>
<dbReference type="Proteomes" id="UP001497744">
    <property type="component" value="Unassembled WGS sequence"/>
</dbReference>
<reference evidence="5 6" key="1">
    <citation type="submission" date="2021-06" db="EMBL/GenBank/DDBJ databases">
        <title>Genome sequence of Babesia caballi.</title>
        <authorList>
            <person name="Yamagishi J."/>
            <person name="Kidaka T."/>
            <person name="Ochi A."/>
        </authorList>
    </citation>
    <scope>NUCLEOTIDE SEQUENCE [LARGE SCALE GENOMIC DNA]</scope>
    <source>
        <strain evidence="5">USDA-D6B2</strain>
    </source>
</reference>
<dbReference type="GO" id="GO:0016020">
    <property type="term" value="C:membrane"/>
    <property type="evidence" value="ECO:0007669"/>
    <property type="project" value="TreeGrafter"/>
</dbReference>
<sequence length="804" mass="87778">MLDFHLDPEGETRYIYKMDDDMRQDTLVVQIKMFFVQIFRKYNLEVYLHPFLVVPYSTALSTLVRVRTEALGDLPSDDAGTDYTGTAQFRIPDLRLGSLRSYVHSDSFDYGNGDDRGQVSPPPSGQSSDLRRDRNTISVSASPLASVVNSRLGPRRPSCVTAGDSLSVLDCVVGNRHTFGGIVGFIKDSVSCHGIGQTYGGTLEDYFLRKFGPRGSPEFDRAMDNFVNSLAGYSLLCYLLQVKDRHNGNLLISREGHILHIDFGFLLGSSPAADVQFEKAPFKLTKDMTDVLGGVGSPCFQRYVSLLVAAFLCVRREATTLVTLVKLLEHSGMACFRRSSVSRLRRRLYLEATPERAARFMLRKIHFALHSKTTLPRGLVGVADDLALLVEGREVHAERVQVVGQLADQVVGHDLVQHRGQPEDALGERDFGGVRQVQGLRAQGRRVDARLVEDLADARVGVQQVDGGVAPGVEHVVEGELVVVGDGLPQLEVLDGPVAEELGDLRDVDVDLGVPLLQPRLDAGLQLDGRPRHGLVEQRHQLDRVAGPRLELVAGGVLDHAEPEVVEADLLVLQLGPTLIVITWVPIKQDLPAILAAANTFIKWSLCPMSLLDAIFDAREVGGVVAVAAVALDRHERHFADGGEEALGALRLDDQVLLLELPDDVRDPVVVEGLAAVFDSNVEHLVYLRELPLADFAEQPPRLHGHLLAALQHDHALPAPRLELRVGVSQRLGLLVELGEVADAGDVGQEVGVLLQHVLHEHAEVGAPVAEVVDAEHLVAVELEDPACGGLISRLLVTYKVTLR</sequence>
<keyword evidence="6" id="KW-1185">Reference proteome</keyword>
<evidence type="ECO:0000256" key="1">
    <source>
        <dbReference type="ARBA" id="ARBA00022679"/>
    </source>
</evidence>
<feature type="domain" description="PI3K/PI4K catalytic" evidence="4">
    <location>
        <begin position="1"/>
        <end position="373"/>
    </location>
</feature>
<comment type="caution">
    <text evidence="5">The sequence shown here is derived from an EMBL/GenBank/DDBJ whole genome shotgun (WGS) entry which is preliminary data.</text>
</comment>
<keyword evidence="2" id="KW-0418">Kinase</keyword>
<dbReference type="InterPro" id="IPR018936">
    <property type="entry name" value="PI3/4_kinase_CS"/>
</dbReference>
<dbReference type="GO" id="GO:0046854">
    <property type="term" value="P:phosphatidylinositol phosphate biosynthetic process"/>
    <property type="evidence" value="ECO:0007669"/>
    <property type="project" value="InterPro"/>
</dbReference>